<dbReference type="AlphaFoldDB" id="A0A6J6II24"/>
<keyword evidence="1" id="KW-0812">Transmembrane</keyword>
<keyword evidence="1" id="KW-1133">Transmembrane helix</keyword>
<evidence type="ECO:0000313" key="2">
    <source>
        <dbReference type="EMBL" id="CAB4624146.1"/>
    </source>
</evidence>
<proteinExistence type="predicted"/>
<organism evidence="2">
    <name type="scientific">freshwater metagenome</name>
    <dbReference type="NCBI Taxonomy" id="449393"/>
    <lineage>
        <taxon>unclassified sequences</taxon>
        <taxon>metagenomes</taxon>
        <taxon>ecological metagenomes</taxon>
    </lineage>
</organism>
<evidence type="ECO:0000256" key="1">
    <source>
        <dbReference type="SAM" id="Phobius"/>
    </source>
</evidence>
<reference evidence="2" key="1">
    <citation type="submission" date="2020-05" db="EMBL/GenBank/DDBJ databases">
        <authorList>
            <person name="Chiriac C."/>
            <person name="Salcher M."/>
            <person name="Ghai R."/>
            <person name="Kavagutti S V."/>
        </authorList>
    </citation>
    <scope>NUCLEOTIDE SEQUENCE</scope>
</reference>
<name>A0A6J6II24_9ZZZZ</name>
<keyword evidence="1" id="KW-0472">Membrane</keyword>
<gene>
    <name evidence="2" type="ORF">UFOPK1909_00773</name>
</gene>
<sequence length="38" mass="3948">MKKEANSTWDVVGAALLALAIPLFIAVGLIAASLFGQF</sequence>
<accession>A0A6J6II24</accession>
<protein>
    <submittedName>
        <fullName evidence="2">Unannotated protein</fullName>
    </submittedName>
</protein>
<dbReference type="EMBL" id="CAEZVD010000083">
    <property type="protein sequence ID" value="CAB4624146.1"/>
    <property type="molecule type" value="Genomic_DNA"/>
</dbReference>
<feature type="transmembrane region" description="Helical" evidence="1">
    <location>
        <begin position="12"/>
        <end position="35"/>
    </location>
</feature>